<dbReference type="EMBL" id="JAIVGD010000005">
    <property type="protein sequence ID" value="KAH0773539.1"/>
    <property type="molecule type" value="Genomic_DNA"/>
</dbReference>
<keyword evidence="2" id="KW-1185">Reference proteome</keyword>
<gene>
    <name evidence="1" type="ORF">KY290_010676</name>
</gene>
<protein>
    <submittedName>
        <fullName evidence="1">Uncharacterized protein</fullName>
    </submittedName>
</protein>
<proteinExistence type="predicted"/>
<accession>A0ABQ7VYJ8</accession>
<organism evidence="1 2">
    <name type="scientific">Solanum tuberosum</name>
    <name type="common">Potato</name>
    <dbReference type="NCBI Taxonomy" id="4113"/>
    <lineage>
        <taxon>Eukaryota</taxon>
        <taxon>Viridiplantae</taxon>
        <taxon>Streptophyta</taxon>
        <taxon>Embryophyta</taxon>
        <taxon>Tracheophyta</taxon>
        <taxon>Spermatophyta</taxon>
        <taxon>Magnoliopsida</taxon>
        <taxon>eudicotyledons</taxon>
        <taxon>Gunneridae</taxon>
        <taxon>Pentapetalae</taxon>
        <taxon>asterids</taxon>
        <taxon>lamiids</taxon>
        <taxon>Solanales</taxon>
        <taxon>Solanaceae</taxon>
        <taxon>Solanoideae</taxon>
        <taxon>Solaneae</taxon>
        <taxon>Solanum</taxon>
    </lineage>
</organism>
<dbReference type="Proteomes" id="UP000826656">
    <property type="component" value="Unassembled WGS sequence"/>
</dbReference>
<evidence type="ECO:0000313" key="2">
    <source>
        <dbReference type="Proteomes" id="UP000826656"/>
    </source>
</evidence>
<name>A0ABQ7VYJ8_SOLTU</name>
<reference evidence="1 2" key="1">
    <citation type="journal article" date="2021" name="bioRxiv">
        <title>Chromosome-scale and haplotype-resolved genome assembly of a tetraploid potato cultivar.</title>
        <authorList>
            <person name="Sun H."/>
            <person name="Jiao W.-B."/>
            <person name="Krause K."/>
            <person name="Campoy J.A."/>
            <person name="Goel M."/>
            <person name="Folz-Donahue K."/>
            <person name="Kukat C."/>
            <person name="Huettel B."/>
            <person name="Schneeberger K."/>
        </authorList>
    </citation>
    <scope>NUCLEOTIDE SEQUENCE [LARGE SCALE GENOMIC DNA]</scope>
    <source>
        <strain evidence="1">SolTubOtavaFocal</strain>
        <tissue evidence="1">Leaves</tissue>
    </source>
</reference>
<comment type="caution">
    <text evidence="1">The sequence shown here is derived from an EMBL/GenBank/DDBJ whole genome shotgun (WGS) entry which is preliminary data.</text>
</comment>
<evidence type="ECO:0000313" key="1">
    <source>
        <dbReference type="EMBL" id="KAH0773539.1"/>
    </source>
</evidence>
<sequence length="102" mass="11576">MTRKPREYAYHLTKEFYASYEASSMNFTAHTEITKKGKKAVATTWPPLAEVVLRGEVVDISETTLKRFLHGPEYTTPSIVGLFEGRHHAVASEVEMEDRVCT</sequence>